<dbReference type="InterPro" id="IPR001128">
    <property type="entry name" value="Cyt_P450"/>
</dbReference>
<dbReference type="GeneID" id="63695836"/>
<dbReference type="EMBL" id="KK088412">
    <property type="protein sequence ID" value="EYE98764.1"/>
    <property type="molecule type" value="Genomic_DNA"/>
</dbReference>
<keyword evidence="4" id="KW-0560">Oxidoreductase</keyword>
<feature type="transmembrane region" description="Helical" evidence="3">
    <location>
        <begin position="44"/>
        <end position="64"/>
    </location>
</feature>
<protein>
    <submittedName>
        <fullName evidence="4">Monooxygenase</fullName>
    </submittedName>
</protein>
<accession>A0A017SQ65</accession>
<dbReference type="GO" id="GO:0016705">
    <property type="term" value="F:oxidoreductase activity, acting on paired donors, with incorporation or reduction of molecular oxygen"/>
    <property type="evidence" value="ECO:0007669"/>
    <property type="project" value="InterPro"/>
</dbReference>
<dbReference type="Proteomes" id="UP000019804">
    <property type="component" value="Unassembled WGS sequence"/>
</dbReference>
<keyword evidence="2" id="KW-0408">Iron</keyword>
<keyword evidence="2" id="KW-0349">Heme</keyword>
<dbReference type="InterPro" id="IPR002401">
    <property type="entry name" value="Cyt_P450_E_grp-I"/>
</dbReference>
<evidence type="ECO:0000256" key="3">
    <source>
        <dbReference type="SAM" id="Phobius"/>
    </source>
</evidence>
<evidence type="ECO:0000256" key="2">
    <source>
        <dbReference type="PIRSR" id="PIRSR602401-1"/>
    </source>
</evidence>
<keyword evidence="3" id="KW-0812">Transmembrane</keyword>
<dbReference type="FunFam" id="1.10.630.10:FF:000129">
    <property type="entry name" value="Benzoate 4-monooxygenase cytochrome P450"/>
    <property type="match status" value="1"/>
</dbReference>
<dbReference type="SUPFAM" id="SSF48264">
    <property type="entry name" value="Cytochrome P450"/>
    <property type="match status" value="1"/>
</dbReference>
<keyword evidence="3" id="KW-1133">Transmembrane helix</keyword>
<keyword evidence="5" id="KW-1185">Reference proteome</keyword>
<feature type="binding site" description="axial binding residue" evidence="2">
    <location>
        <position position="504"/>
    </location>
    <ligand>
        <name>heme</name>
        <dbReference type="ChEBI" id="CHEBI:30413"/>
    </ligand>
    <ligandPart>
        <name>Fe</name>
        <dbReference type="ChEBI" id="CHEBI:18248"/>
    </ligandPart>
</feature>
<comment type="cofactor">
    <cofactor evidence="2">
        <name>heme</name>
        <dbReference type="ChEBI" id="CHEBI:30413"/>
    </cofactor>
</comment>
<keyword evidence="4" id="KW-0503">Monooxygenase</keyword>
<evidence type="ECO:0000313" key="4">
    <source>
        <dbReference type="EMBL" id="EYE98764.1"/>
    </source>
</evidence>
<dbReference type="Pfam" id="PF00067">
    <property type="entry name" value="p450"/>
    <property type="match status" value="1"/>
</dbReference>
<dbReference type="GO" id="GO:0020037">
    <property type="term" value="F:heme binding"/>
    <property type="evidence" value="ECO:0007669"/>
    <property type="project" value="InterPro"/>
</dbReference>
<feature type="transmembrane region" description="Helical" evidence="3">
    <location>
        <begin position="76"/>
        <end position="97"/>
    </location>
</feature>
<evidence type="ECO:0000313" key="5">
    <source>
        <dbReference type="Proteomes" id="UP000019804"/>
    </source>
</evidence>
<name>A0A017SQ65_ASPRC</name>
<dbReference type="OrthoDB" id="6692864at2759"/>
<dbReference type="PANTHER" id="PTHR24305">
    <property type="entry name" value="CYTOCHROME P450"/>
    <property type="match status" value="1"/>
</dbReference>
<dbReference type="PANTHER" id="PTHR24305:SF78">
    <property type="entry name" value="P450, PUTATIVE (EUROFUNG)-RELATED"/>
    <property type="match status" value="1"/>
</dbReference>
<dbReference type="InterPro" id="IPR036396">
    <property type="entry name" value="Cyt_P450_sf"/>
</dbReference>
<reference evidence="5" key="1">
    <citation type="journal article" date="2014" name="Nat. Commun.">
        <title>Genomic adaptations of the halophilic Dead Sea filamentous fungus Eurotium rubrum.</title>
        <authorList>
            <person name="Kis-Papo T."/>
            <person name="Weig A.R."/>
            <person name="Riley R."/>
            <person name="Persoh D."/>
            <person name="Salamov A."/>
            <person name="Sun H."/>
            <person name="Lipzen A."/>
            <person name="Wasser S.P."/>
            <person name="Rambold G."/>
            <person name="Grigoriev I.V."/>
            <person name="Nevo E."/>
        </authorList>
    </citation>
    <scope>NUCLEOTIDE SEQUENCE [LARGE SCALE GENOMIC DNA]</scope>
    <source>
        <strain evidence="5">CBS 135680</strain>
    </source>
</reference>
<gene>
    <name evidence="4" type="ORF">EURHEDRAFT_407973</name>
</gene>
<dbReference type="PRINTS" id="PR00463">
    <property type="entry name" value="EP450I"/>
</dbReference>
<evidence type="ECO:0000256" key="1">
    <source>
        <dbReference type="ARBA" id="ARBA00010617"/>
    </source>
</evidence>
<proteinExistence type="inferred from homology"/>
<dbReference type="CDD" id="cd11061">
    <property type="entry name" value="CYP67-like"/>
    <property type="match status" value="1"/>
</dbReference>
<sequence length="561" mass="62964">MNTLQLQTTLESGLDGQGAAAASLGILLHMSIFRTNFPAEDYMYTLLGLHVLSLLVTAYAYWVIAQFSLWYTIMRVGYLSFSFNVGLLLSISVYRLFFHRLKKFPGPLGLKLTRFYDAYLAAKDVQYHVEIGKLHDQYGDFVRTGPREVSIVRKSAVSLIFGPQSKCTKSTWYAQVSTDPKSCSIHHTRDIDDHRKRRKAWDRGLSVKALGTYESRIKTKVDLLSAQIGAHLDQNFDATAWSMFLSFDIMGEVGFGKDFGNLTTGVEHPAIGGIHDSMTVAGVMGHIPWLLNLLGQLPGATSGYTGFFKWCADEIERKKKIWDANEYPEDIVSWLLKAYKEKDISAPPSEEALHQDSRVLVVAGSETTATTLASILFYLAKNPAVLAKLQKYLDEAMPDGPGDWRYGRVREITFIDDIINETLRLRPALMTGGYRVTPAEGIQVDEIYIPGDINVFVPTQVIQTHNRYYEDAKQFIPERWTEKREGKGADGAPFFPFAFGPYSCPGKSLAMTSLRISMSTLAQQYDITFAPGETGEIFEKSARDIFTTALPPLQLQFRKRA</sequence>
<dbReference type="PRINTS" id="PR00385">
    <property type="entry name" value="P450"/>
</dbReference>
<dbReference type="GO" id="GO:0004497">
    <property type="term" value="F:monooxygenase activity"/>
    <property type="evidence" value="ECO:0007669"/>
    <property type="project" value="UniProtKB-KW"/>
</dbReference>
<dbReference type="GO" id="GO:0005506">
    <property type="term" value="F:iron ion binding"/>
    <property type="evidence" value="ECO:0007669"/>
    <property type="project" value="InterPro"/>
</dbReference>
<dbReference type="AlphaFoldDB" id="A0A017SQ65"/>
<organism evidence="4 5">
    <name type="scientific">Aspergillus ruber (strain CBS 135680)</name>
    <dbReference type="NCBI Taxonomy" id="1388766"/>
    <lineage>
        <taxon>Eukaryota</taxon>
        <taxon>Fungi</taxon>
        <taxon>Dikarya</taxon>
        <taxon>Ascomycota</taxon>
        <taxon>Pezizomycotina</taxon>
        <taxon>Eurotiomycetes</taxon>
        <taxon>Eurotiomycetidae</taxon>
        <taxon>Eurotiales</taxon>
        <taxon>Aspergillaceae</taxon>
        <taxon>Aspergillus</taxon>
        <taxon>Aspergillus subgen. Aspergillus</taxon>
    </lineage>
</organism>
<keyword evidence="2" id="KW-0479">Metal-binding</keyword>
<dbReference type="Gene3D" id="1.10.630.10">
    <property type="entry name" value="Cytochrome P450"/>
    <property type="match status" value="1"/>
</dbReference>
<keyword evidence="3" id="KW-0472">Membrane</keyword>
<dbReference type="RefSeq" id="XP_040642452.1">
    <property type="nucleotide sequence ID" value="XM_040780712.1"/>
</dbReference>
<comment type="similarity">
    <text evidence="1">Belongs to the cytochrome P450 family.</text>
</comment>
<dbReference type="HOGENOM" id="CLU_001570_14_10_1"/>
<dbReference type="InterPro" id="IPR050121">
    <property type="entry name" value="Cytochrome_P450_monoxygenase"/>
</dbReference>
<dbReference type="STRING" id="1388766.A0A017SQ65"/>